<keyword evidence="5" id="KW-0597">Phosphoprotein</keyword>
<keyword evidence="6" id="KW-0808">Transferase</keyword>
<dbReference type="GO" id="GO:0005886">
    <property type="term" value="C:plasma membrane"/>
    <property type="evidence" value="ECO:0007669"/>
    <property type="project" value="UniProtKB-SubCell"/>
</dbReference>
<evidence type="ECO:0000256" key="11">
    <source>
        <dbReference type="ARBA" id="ARBA00022989"/>
    </source>
</evidence>
<dbReference type="EC" id="2.7.13.3" evidence="3"/>
<keyword evidence="9" id="KW-0418">Kinase</keyword>
<feature type="transmembrane region" description="Helical" evidence="14">
    <location>
        <begin position="158"/>
        <end position="176"/>
    </location>
</feature>
<protein>
    <recommendedName>
        <fullName evidence="3">histidine kinase</fullName>
        <ecNumber evidence="3">2.7.13.3</ecNumber>
    </recommendedName>
</protein>
<dbReference type="Pfam" id="PF00512">
    <property type="entry name" value="HisKA"/>
    <property type="match status" value="1"/>
</dbReference>
<dbReference type="EMBL" id="CCSB01000004">
    <property type="protein sequence ID" value="CDZ79187.1"/>
    <property type="molecule type" value="Genomic_DNA"/>
</dbReference>
<keyword evidence="11 14" id="KW-1133">Transmembrane helix</keyword>
<dbReference type="SMART" id="SM00304">
    <property type="entry name" value="HAMP"/>
    <property type="match status" value="1"/>
</dbReference>
<organism evidence="17 18">
    <name type="scientific">Legionella massiliensis</name>
    <dbReference type="NCBI Taxonomy" id="1034943"/>
    <lineage>
        <taxon>Bacteria</taxon>
        <taxon>Pseudomonadati</taxon>
        <taxon>Pseudomonadota</taxon>
        <taxon>Gammaproteobacteria</taxon>
        <taxon>Legionellales</taxon>
        <taxon>Legionellaceae</taxon>
        <taxon>Legionella</taxon>
    </lineage>
</organism>
<keyword evidence="13 14" id="KW-0472">Membrane</keyword>
<evidence type="ECO:0000256" key="9">
    <source>
        <dbReference type="ARBA" id="ARBA00022777"/>
    </source>
</evidence>
<evidence type="ECO:0000313" key="17">
    <source>
        <dbReference type="EMBL" id="CDZ79187.1"/>
    </source>
</evidence>
<evidence type="ECO:0000256" key="14">
    <source>
        <dbReference type="SAM" id="Phobius"/>
    </source>
</evidence>
<proteinExistence type="predicted"/>
<dbReference type="Gene3D" id="6.10.340.10">
    <property type="match status" value="1"/>
</dbReference>
<evidence type="ECO:0000256" key="4">
    <source>
        <dbReference type="ARBA" id="ARBA00022475"/>
    </source>
</evidence>
<dbReference type="InterPro" id="IPR003594">
    <property type="entry name" value="HATPase_dom"/>
</dbReference>
<keyword evidence="8" id="KW-0547">Nucleotide-binding</keyword>
<dbReference type="PANTHER" id="PTHR45528">
    <property type="entry name" value="SENSOR HISTIDINE KINASE CPXA"/>
    <property type="match status" value="1"/>
</dbReference>
<dbReference type="PROSITE" id="PS50885">
    <property type="entry name" value="HAMP"/>
    <property type="match status" value="1"/>
</dbReference>
<dbReference type="STRING" id="1034943.BN59_03505"/>
<dbReference type="SUPFAM" id="SSF47384">
    <property type="entry name" value="Homodimeric domain of signal transducing histidine kinase"/>
    <property type="match status" value="1"/>
</dbReference>
<dbReference type="SMART" id="SM00388">
    <property type="entry name" value="HisKA"/>
    <property type="match status" value="1"/>
</dbReference>
<evidence type="ECO:0000259" key="16">
    <source>
        <dbReference type="PROSITE" id="PS50885"/>
    </source>
</evidence>
<keyword evidence="12" id="KW-0902">Two-component regulatory system</keyword>
<dbReference type="FunFam" id="3.30.565.10:FF:000006">
    <property type="entry name" value="Sensor histidine kinase WalK"/>
    <property type="match status" value="1"/>
</dbReference>
<dbReference type="InterPro" id="IPR003661">
    <property type="entry name" value="HisK_dim/P_dom"/>
</dbReference>
<feature type="domain" description="HAMP" evidence="16">
    <location>
        <begin position="174"/>
        <end position="229"/>
    </location>
</feature>
<sequence>MRSLYWKIFLSFWIATILIIITTAWVTSEIAQKSSIPARERVFMDSYAHAAVVTFESSSSEALQKWLSHTGAAKQMTLYLLTNSGEIIGNQKPPEVVNQISANLVKEELDDGLLKFGDVIVSHEILSLSGKAYRLVAVSEKPLAHFVEIPWAGLTIRLAIAIIISGLICYLLSIYLTQPLRSLQQAAKSLATGKLNTRVGRFKGHHRDEIAELSGEFDQMAEQLETIVNSKERLLQDISHELRSPLARMQIAIELGRKKASPTADAEFRRMEIECLRLNTLIGEILEFARLEKSSTQLHKTLINLPDLVKQIVDDANFETGGEHTAVEFHPAANCQLFLDERLIHRAIENIMRNALRYSAPDPQINIYLHWADSNTEIYIDIEDNGPGVPEEQLDKIFNPFYRVDPSREKKTGGYGLGLSIAHQAVKLHQGYIQASNRKNGGLLVRIILPVLVNQKV</sequence>
<dbReference type="Gene3D" id="1.10.287.130">
    <property type="match status" value="1"/>
</dbReference>
<evidence type="ECO:0000256" key="3">
    <source>
        <dbReference type="ARBA" id="ARBA00012438"/>
    </source>
</evidence>
<keyword evidence="4" id="KW-1003">Cell membrane</keyword>
<dbReference type="RefSeq" id="WP_044012352.1">
    <property type="nucleotide sequence ID" value="NZ_CCVW01000004.1"/>
</dbReference>
<evidence type="ECO:0000256" key="6">
    <source>
        <dbReference type="ARBA" id="ARBA00022679"/>
    </source>
</evidence>
<feature type="transmembrane region" description="Helical" evidence="14">
    <location>
        <begin position="6"/>
        <end position="26"/>
    </location>
</feature>
<evidence type="ECO:0000256" key="5">
    <source>
        <dbReference type="ARBA" id="ARBA00022553"/>
    </source>
</evidence>
<dbReference type="Pfam" id="PF02518">
    <property type="entry name" value="HATPase_c"/>
    <property type="match status" value="1"/>
</dbReference>
<evidence type="ECO:0000256" key="12">
    <source>
        <dbReference type="ARBA" id="ARBA00023012"/>
    </source>
</evidence>
<dbReference type="InterPro" id="IPR004358">
    <property type="entry name" value="Sig_transdc_His_kin-like_C"/>
</dbReference>
<evidence type="ECO:0000256" key="10">
    <source>
        <dbReference type="ARBA" id="ARBA00022840"/>
    </source>
</evidence>
<evidence type="ECO:0000256" key="1">
    <source>
        <dbReference type="ARBA" id="ARBA00000085"/>
    </source>
</evidence>
<dbReference type="SUPFAM" id="SSF55874">
    <property type="entry name" value="ATPase domain of HSP90 chaperone/DNA topoisomerase II/histidine kinase"/>
    <property type="match status" value="1"/>
</dbReference>
<evidence type="ECO:0000256" key="8">
    <source>
        <dbReference type="ARBA" id="ARBA00022741"/>
    </source>
</evidence>
<evidence type="ECO:0000256" key="7">
    <source>
        <dbReference type="ARBA" id="ARBA00022692"/>
    </source>
</evidence>
<comment type="catalytic activity">
    <reaction evidence="1">
        <text>ATP + protein L-histidine = ADP + protein N-phospho-L-histidine.</text>
        <dbReference type="EC" id="2.7.13.3"/>
    </reaction>
</comment>
<dbReference type="Pfam" id="PF00672">
    <property type="entry name" value="HAMP"/>
    <property type="match status" value="1"/>
</dbReference>
<evidence type="ECO:0000256" key="2">
    <source>
        <dbReference type="ARBA" id="ARBA00004651"/>
    </source>
</evidence>
<dbReference type="Gene3D" id="3.30.565.10">
    <property type="entry name" value="Histidine kinase-like ATPase, C-terminal domain"/>
    <property type="match status" value="1"/>
</dbReference>
<dbReference type="eggNOG" id="COG2205">
    <property type="taxonomic scope" value="Bacteria"/>
</dbReference>
<dbReference type="InterPro" id="IPR003660">
    <property type="entry name" value="HAMP_dom"/>
</dbReference>
<dbReference type="CDD" id="cd06225">
    <property type="entry name" value="HAMP"/>
    <property type="match status" value="1"/>
</dbReference>
<evidence type="ECO:0000259" key="15">
    <source>
        <dbReference type="PROSITE" id="PS50109"/>
    </source>
</evidence>
<dbReference type="SMART" id="SM00387">
    <property type="entry name" value="HATPase_c"/>
    <property type="match status" value="1"/>
</dbReference>
<dbReference type="PRINTS" id="PR00344">
    <property type="entry name" value="BCTRLSENSOR"/>
</dbReference>
<accession>A0A078L1R0</accession>
<gene>
    <name evidence="17" type="primary">cpxA</name>
    <name evidence="17" type="ORF">BN59_03505</name>
</gene>
<dbReference type="GO" id="GO:0005524">
    <property type="term" value="F:ATP binding"/>
    <property type="evidence" value="ECO:0007669"/>
    <property type="project" value="UniProtKB-KW"/>
</dbReference>
<comment type="subcellular location">
    <subcellularLocation>
        <location evidence="2">Cell membrane</location>
        <topology evidence="2">Multi-pass membrane protein</topology>
    </subcellularLocation>
</comment>
<keyword evidence="10" id="KW-0067">ATP-binding</keyword>
<dbReference type="CDD" id="cd00082">
    <property type="entry name" value="HisKA"/>
    <property type="match status" value="1"/>
</dbReference>
<feature type="domain" description="Histidine kinase" evidence="15">
    <location>
        <begin position="237"/>
        <end position="453"/>
    </location>
</feature>
<dbReference type="InterPro" id="IPR050398">
    <property type="entry name" value="HssS/ArlS-like"/>
</dbReference>
<dbReference type="InterPro" id="IPR036890">
    <property type="entry name" value="HATPase_C_sf"/>
</dbReference>
<dbReference type="PROSITE" id="PS50109">
    <property type="entry name" value="HIS_KIN"/>
    <property type="match status" value="1"/>
</dbReference>
<dbReference type="NCBIfam" id="NF045900">
    <property type="entry name" value="HisKinCpxALeg"/>
    <property type="match status" value="1"/>
</dbReference>
<evidence type="ECO:0000313" key="18">
    <source>
        <dbReference type="Proteomes" id="UP000044071"/>
    </source>
</evidence>
<dbReference type="Proteomes" id="UP000044071">
    <property type="component" value="Unassembled WGS sequence"/>
</dbReference>
<dbReference type="InterPro" id="IPR036097">
    <property type="entry name" value="HisK_dim/P_sf"/>
</dbReference>
<evidence type="ECO:0000256" key="13">
    <source>
        <dbReference type="ARBA" id="ARBA00023136"/>
    </source>
</evidence>
<dbReference type="OrthoDB" id="9804645at2"/>
<dbReference type="PANTHER" id="PTHR45528:SF1">
    <property type="entry name" value="SENSOR HISTIDINE KINASE CPXA"/>
    <property type="match status" value="1"/>
</dbReference>
<keyword evidence="18" id="KW-1185">Reference proteome</keyword>
<name>A0A078L1R0_9GAMM</name>
<dbReference type="GO" id="GO:0000155">
    <property type="term" value="F:phosphorelay sensor kinase activity"/>
    <property type="evidence" value="ECO:0007669"/>
    <property type="project" value="InterPro"/>
</dbReference>
<dbReference type="AlphaFoldDB" id="A0A078L1R0"/>
<dbReference type="InterPro" id="IPR005467">
    <property type="entry name" value="His_kinase_dom"/>
</dbReference>
<reference evidence="17 18" key="1">
    <citation type="submission" date="2014-06" db="EMBL/GenBank/DDBJ databases">
        <authorList>
            <person name="Urmite Genomes Urmite Genomes"/>
        </authorList>
    </citation>
    <scope>NUCLEOTIDE SEQUENCE [LARGE SCALE GENOMIC DNA]</scope>
</reference>
<dbReference type="SUPFAM" id="SSF158472">
    <property type="entry name" value="HAMP domain-like"/>
    <property type="match status" value="1"/>
</dbReference>
<keyword evidence="7 14" id="KW-0812">Transmembrane</keyword>